<feature type="region of interest" description="Disordered" evidence="1">
    <location>
        <begin position="31"/>
        <end position="56"/>
    </location>
</feature>
<dbReference type="Proteomes" id="UP000652761">
    <property type="component" value="Unassembled WGS sequence"/>
</dbReference>
<evidence type="ECO:0000256" key="1">
    <source>
        <dbReference type="SAM" id="MobiDB-lite"/>
    </source>
</evidence>
<keyword evidence="3" id="KW-1185">Reference proteome</keyword>
<evidence type="ECO:0000313" key="3">
    <source>
        <dbReference type="Proteomes" id="UP000652761"/>
    </source>
</evidence>
<sequence>DIPCKTCAKNKLERSRKSQKTRYLSTTIKDLSTDTTSQKATSSAKALPVDSRSAPVDRCNQSEDQKLWKACACRQQHTTCRQMHTVRAFSLLVLHKLSTPVDSSTHARDCSALGDRRLFPIIKGHLKQGSSETHMATLVGSSSKHCCYLGHT</sequence>
<dbReference type="EMBL" id="NMUH01006793">
    <property type="protein sequence ID" value="MQM16013.1"/>
    <property type="molecule type" value="Genomic_DNA"/>
</dbReference>
<evidence type="ECO:0000313" key="2">
    <source>
        <dbReference type="EMBL" id="MQM16013.1"/>
    </source>
</evidence>
<accession>A0A843X9M3</accession>
<reference evidence="2" key="1">
    <citation type="submission" date="2017-07" db="EMBL/GenBank/DDBJ databases">
        <title>Taro Niue Genome Assembly and Annotation.</title>
        <authorList>
            <person name="Atibalentja N."/>
            <person name="Keating K."/>
            <person name="Fields C.J."/>
        </authorList>
    </citation>
    <scope>NUCLEOTIDE SEQUENCE</scope>
    <source>
        <strain evidence="2">Niue_2</strain>
        <tissue evidence="2">Leaf</tissue>
    </source>
</reference>
<feature type="compositionally biased region" description="Polar residues" evidence="1">
    <location>
        <begin position="31"/>
        <end position="44"/>
    </location>
</feature>
<comment type="caution">
    <text evidence="2">The sequence shown here is derived from an EMBL/GenBank/DDBJ whole genome shotgun (WGS) entry which is preliminary data.</text>
</comment>
<name>A0A843X9M3_COLES</name>
<dbReference type="AlphaFoldDB" id="A0A843X9M3"/>
<gene>
    <name evidence="2" type="ORF">Taro_048966</name>
</gene>
<organism evidence="2 3">
    <name type="scientific">Colocasia esculenta</name>
    <name type="common">Wild taro</name>
    <name type="synonym">Arum esculentum</name>
    <dbReference type="NCBI Taxonomy" id="4460"/>
    <lineage>
        <taxon>Eukaryota</taxon>
        <taxon>Viridiplantae</taxon>
        <taxon>Streptophyta</taxon>
        <taxon>Embryophyta</taxon>
        <taxon>Tracheophyta</taxon>
        <taxon>Spermatophyta</taxon>
        <taxon>Magnoliopsida</taxon>
        <taxon>Liliopsida</taxon>
        <taxon>Araceae</taxon>
        <taxon>Aroideae</taxon>
        <taxon>Colocasieae</taxon>
        <taxon>Colocasia</taxon>
    </lineage>
</organism>
<feature type="non-terminal residue" evidence="2">
    <location>
        <position position="1"/>
    </location>
</feature>
<feature type="non-terminal residue" evidence="2">
    <location>
        <position position="152"/>
    </location>
</feature>
<protein>
    <submittedName>
        <fullName evidence="2">Uncharacterized protein</fullName>
    </submittedName>
</protein>
<proteinExistence type="predicted"/>